<keyword evidence="7" id="KW-1185">Reference proteome</keyword>
<feature type="domain" description="HTH tetR-type" evidence="5">
    <location>
        <begin position="18"/>
        <end position="78"/>
    </location>
</feature>
<accession>A0A1T3NI86</accession>
<dbReference type="RefSeq" id="WP_143658499.1">
    <property type="nucleotide sequence ID" value="NZ_MWQN01000006.1"/>
</dbReference>
<protein>
    <recommendedName>
        <fullName evidence="5">HTH tetR-type domain-containing protein</fullName>
    </recommendedName>
</protein>
<feature type="DNA-binding region" description="H-T-H motif" evidence="4">
    <location>
        <begin position="41"/>
        <end position="60"/>
    </location>
</feature>
<dbReference type="InterPro" id="IPR001647">
    <property type="entry name" value="HTH_TetR"/>
</dbReference>
<dbReference type="SUPFAM" id="SSF48498">
    <property type="entry name" value="Tetracyclin repressor-like, C-terminal domain"/>
    <property type="match status" value="1"/>
</dbReference>
<dbReference type="PANTHER" id="PTHR30055:SF151">
    <property type="entry name" value="TRANSCRIPTIONAL REGULATORY PROTEIN"/>
    <property type="match status" value="1"/>
</dbReference>
<gene>
    <name evidence="6" type="ORF">B4N89_46975</name>
</gene>
<dbReference type="SUPFAM" id="SSF46689">
    <property type="entry name" value="Homeodomain-like"/>
    <property type="match status" value="1"/>
</dbReference>
<evidence type="ECO:0000256" key="4">
    <source>
        <dbReference type="PROSITE-ProRule" id="PRU00335"/>
    </source>
</evidence>
<dbReference type="InterPro" id="IPR036271">
    <property type="entry name" value="Tet_transcr_reg_TetR-rel_C_sf"/>
</dbReference>
<dbReference type="InterPro" id="IPR050109">
    <property type="entry name" value="HTH-type_TetR-like_transc_reg"/>
</dbReference>
<dbReference type="InterPro" id="IPR009057">
    <property type="entry name" value="Homeodomain-like_sf"/>
</dbReference>
<dbReference type="Pfam" id="PF02909">
    <property type="entry name" value="TetR_C_1"/>
    <property type="match status" value="1"/>
</dbReference>
<evidence type="ECO:0000259" key="5">
    <source>
        <dbReference type="PROSITE" id="PS50977"/>
    </source>
</evidence>
<dbReference type="GO" id="GO:0003700">
    <property type="term" value="F:DNA-binding transcription factor activity"/>
    <property type="evidence" value="ECO:0007669"/>
    <property type="project" value="TreeGrafter"/>
</dbReference>
<dbReference type="EMBL" id="MWQN01000006">
    <property type="protein sequence ID" value="OPC76557.1"/>
    <property type="molecule type" value="Genomic_DNA"/>
</dbReference>
<dbReference type="Pfam" id="PF00440">
    <property type="entry name" value="TetR_N"/>
    <property type="match status" value="1"/>
</dbReference>
<dbReference type="InterPro" id="IPR004111">
    <property type="entry name" value="Repressor_TetR_C"/>
</dbReference>
<evidence type="ECO:0000256" key="1">
    <source>
        <dbReference type="ARBA" id="ARBA00023015"/>
    </source>
</evidence>
<evidence type="ECO:0000256" key="2">
    <source>
        <dbReference type="ARBA" id="ARBA00023125"/>
    </source>
</evidence>
<proteinExistence type="predicted"/>
<keyword evidence="3" id="KW-0804">Transcription</keyword>
<dbReference type="Proteomes" id="UP000190037">
    <property type="component" value="Unassembled WGS sequence"/>
</dbReference>
<dbReference type="Gene3D" id="1.10.357.10">
    <property type="entry name" value="Tetracycline Repressor, domain 2"/>
    <property type="match status" value="1"/>
</dbReference>
<dbReference type="GO" id="GO:0045892">
    <property type="term" value="P:negative regulation of DNA-templated transcription"/>
    <property type="evidence" value="ECO:0007669"/>
    <property type="project" value="InterPro"/>
</dbReference>
<dbReference type="PANTHER" id="PTHR30055">
    <property type="entry name" value="HTH-TYPE TRANSCRIPTIONAL REGULATOR RUTR"/>
    <property type="match status" value="1"/>
</dbReference>
<evidence type="ECO:0000313" key="6">
    <source>
        <dbReference type="EMBL" id="OPC76557.1"/>
    </source>
</evidence>
<dbReference type="OrthoDB" id="329481at2"/>
<evidence type="ECO:0000256" key="3">
    <source>
        <dbReference type="ARBA" id="ARBA00023163"/>
    </source>
</evidence>
<evidence type="ECO:0000313" key="7">
    <source>
        <dbReference type="Proteomes" id="UP000190037"/>
    </source>
</evidence>
<dbReference type="Gene3D" id="1.10.10.60">
    <property type="entry name" value="Homeodomain-like"/>
    <property type="match status" value="1"/>
</dbReference>
<organism evidence="6 7">
    <name type="scientific">Embleya scabrispora</name>
    <dbReference type="NCBI Taxonomy" id="159449"/>
    <lineage>
        <taxon>Bacteria</taxon>
        <taxon>Bacillati</taxon>
        <taxon>Actinomycetota</taxon>
        <taxon>Actinomycetes</taxon>
        <taxon>Kitasatosporales</taxon>
        <taxon>Streptomycetaceae</taxon>
        <taxon>Embleya</taxon>
    </lineage>
</organism>
<name>A0A1T3NI86_9ACTN</name>
<comment type="caution">
    <text evidence="6">The sequence shown here is derived from an EMBL/GenBank/DDBJ whole genome shotgun (WGS) entry which is preliminary data.</text>
</comment>
<keyword evidence="1" id="KW-0805">Transcription regulation</keyword>
<dbReference type="AlphaFoldDB" id="A0A1T3NI86"/>
<dbReference type="PROSITE" id="PS50977">
    <property type="entry name" value="HTH_TETR_2"/>
    <property type="match status" value="1"/>
</dbReference>
<sequence length="228" mass="24587">MSESGRERPANGVRRSAGRPARVDREAIVRAAVAVGFDRLAMTTVADRLGVRHSTLYRYFPTRDALAAAAMDHVVEHAAWPKRRDGDWRSHLEAYAHCHFALLTDHRGLAGEIASLSVDSPAYRARVHRTVEALTARGFAAEDAILAADLVAEQALFFFLAGQGSGTDAAPGPEQAAERRRALLAVAPPGADPVVHAAMTRIVTGPPENWFARKLTTLLDGIARLAPD</sequence>
<reference evidence="6 7" key="1">
    <citation type="submission" date="2017-03" db="EMBL/GenBank/DDBJ databases">
        <title>Draft genome sequence of Streptomyces scabrisporus NF3, endophyte isolated from Amphipterygium adstringens.</title>
        <authorList>
            <person name="Vazquez M."/>
            <person name="Ceapa C.D."/>
            <person name="Rodriguez Luna D."/>
            <person name="Sanchez Esquivel S."/>
        </authorList>
    </citation>
    <scope>NUCLEOTIDE SEQUENCE [LARGE SCALE GENOMIC DNA]</scope>
    <source>
        <strain evidence="6 7">NF3</strain>
    </source>
</reference>
<dbReference type="GO" id="GO:0000976">
    <property type="term" value="F:transcription cis-regulatory region binding"/>
    <property type="evidence" value="ECO:0007669"/>
    <property type="project" value="TreeGrafter"/>
</dbReference>
<keyword evidence="2 4" id="KW-0238">DNA-binding</keyword>
<dbReference type="STRING" id="159449.B4N89_46975"/>